<dbReference type="PROSITE" id="PS51059">
    <property type="entry name" value="PARP_CATALYTIC"/>
    <property type="match status" value="1"/>
</dbReference>
<keyword evidence="4" id="KW-0520">NAD</keyword>
<dbReference type="AlphaFoldDB" id="A0A4Z2BHE1"/>
<keyword evidence="4" id="KW-0808">Transferase</keyword>
<keyword evidence="4" id="KW-0328">Glycosyltransferase</keyword>
<dbReference type="InterPro" id="IPR051712">
    <property type="entry name" value="ARTD-AVP"/>
</dbReference>
<comment type="similarity">
    <text evidence="3">Belongs to the ARTD/PARP family.</text>
</comment>
<name>A0A4Z2BHE1_9TELE</name>
<dbReference type="PANTHER" id="PTHR45740:SF15">
    <property type="entry name" value="ZINC FINGER CCCH TYPE DOMAIN CONTAINING 1-LIKE"/>
    <property type="match status" value="1"/>
</dbReference>
<evidence type="ECO:0000256" key="2">
    <source>
        <dbReference type="ARBA" id="ARBA00023242"/>
    </source>
</evidence>
<evidence type="ECO:0000256" key="1">
    <source>
        <dbReference type="ARBA" id="ARBA00004123"/>
    </source>
</evidence>
<proteinExistence type="inferred from homology"/>
<keyword evidence="8" id="KW-1185">Reference proteome</keyword>
<accession>A0A4Z2BHE1</accession>
<gene>
    <name evidence="7" type="ORF">fugu_019799</name>
</gene>
<dbReference type="InterPro" id="IPR004170">
    <property type="entry name" value="WWE_dom"/>
</dbReference>
<evidence type="ECO:0000256" key="3">
    <source>
        <dbReference type="ARBA" id="ARBA00024347"/>
    </source>
</evidence>
<dbReference type="Gene3D" id="3.30.720.50">
    <property type="match status" value="1"/>
</dbReference>
<organism evidence="7 8">
    <name type="scientific">Takifugu bimaculatus</name>
    <dbReference type="NCBI Taxonomy" id="433685"/>
    <lineage>
        <taxon>Eukaryota</taxon>
        <taxon>Metazoa</taxon>
        <taxon>Chordata</taxon>
        <taxon>Craniata</taxon>
        <taxon>Vertebrata</taxon>
        <taxon>Euteleostomi</taxon>
        <taxon>Actinopterygii</taxon>
        <taxon>Neopterygii</taxon>
        <taxon>Teleostei</taxon>
        <taxon>Neoteleostei</taxon>
        <taxon>Acanthomorphata</taxon>
        <taxon>Eupercaria</taxon>
        <taxon>Tetraodontiformes</taxon>
        <taxon>Tetradontoidea</taxon>
        <taxon>Tetraodontidae</taxon>
        <taxon>Takifugu</taxon>
    </lineage>
</organism>
<reference evidence="7 8" key="1">
    <citation type="submission" date="2019-04" db="EMBL/GenBank/DDBJ databases">
        <title>The sequence and de novo assembly of Takifugu bimaculatus genome using PacBio and Hi-C technologies.</title>
        <authorList>
            <person name="Xu P."/>
            <person name="Liu B."/>
            <person name="Zhou Z."/>
        </authorList>
    </citation>
    <scope>NUCLEOTIDE SEQUENCE [LARGE SCALE GENOMIC DNA]</scope>
    <source>
        <strain evidence="7">TB-2018</strain>
        <tissue evidence="7">Muscle</tissue>
    </source>
</reference>
<comment type="subcellular location">
    <subcellularLocation>
        <location evidence="1">Nucleus</location>
    </subcellularLocation>
</comment>
<dbReference type="InterPro" id="IPR012317">
    <property type="entry name" value="Poly(ADP-ribose)pol_cat_dom"/>
</dbReference>
<dbReference type="EC" id="2.4.2.-" evidence="4"/>
<sequence length="306" mass="34575">MCGRTVDTGPADVDSSVLERRFLSDANDVVNFSAHSQKYCLRFKDMLQTNITYGTKRAVRRRPRFVSAADVRDGRLRKPGEEVGFAAIPNHWDKNQLPQTGYKRVPLVSSSDEYKEVEALFRKTMRGFDISKIERIQNKALWEVFQLQKTQMKNKNGGLPVLELKLFHGTDNQHVDTICHSNLDWRLCGSHGTAYGKEYRRPPSKDGGDINFYDSCVDNVHQPSIYVVFDKPQIYPEYLLQYRDNNFTSVLASGISRSSGMNPYLASQASTPSHQPSVSFSKAIASSTFSQPNQTKASEEKSCILS</sequence>
<dbReference type="SUPFAM" id="SSF117839">
    <property type="entry name" value="WWE domain"/>
    <property type="match status" value="1"/>
</dbReference>
<comment type="caution">
    <text evidence="7">The sequence shown here is derived from an EMBL/GenBank/DDBJ whole genome shotgun (WGS) entry which is preliminary data.</text>
</comment>
<dbReference type="SUPFAM" id="SSF56399">
    <property type="entry name" value="ADP-ribosylation"/>
    <property type="match status" value="1"/>
</dbReference>
<evidence type="ECO:0000259" key="5">
    <source>
        <dbReference type="PROSITE" id="PS50918"/>
    </source>
</evidence>
<dbReference type="Gene3D" id="3.90.228.10">
    <property type="match status" value="2"/>
</dbReference>
<dbReference type="Proteomes" id="UP000516260">
    <property type="component" value="Chromosome 22"/>
</dbReference>
<feature type="domain" description="WWE" evidence="5">
    <location>
        <begin position="1"/>
        <end position="61"/>
    </location>
</feature>
<dbReference type="EMBL" id="SWLE01000015">
    <property type="protein sequence ID" value="TNM91419.1"/>
    <property type="molecule type" value="Genomic_DNA"/>
</dbReference>
<protein>
    <recommendedName>
        <fullName evidence="4">Poly [ADP-ribose] polymerase</fullName>
        <shortName evidence="4">PARP</shortName>
        <ecNumber evidence="4">2.4.2.-</ecNumber>
    </recommendedName>
</protein>
<feature type="domain" description="PARP catalytic" evidence="6">
    <location>
        <begin position="88"/>
        <end position="263"/>
    </location>
</feature>
<dbReference type="PANTHER" id="PTHR45740">
    <property type="entry name" value="POLY [ADP-RIBOSE] POLYMERASE"/>
    <property type="match status" value="1"/>
</dbReference>
<dbReference type="Pfam" id="PF02825">
    <property type="entry name" value="WWE"/>
    <property type="match status" value="1"/>
</dbReference>
<keyword evidence="2" id="KW-0539">Nucleus</keyword>
<dbReference type="GO" id="GO:0003950">
    <property type="term" value="F:NAD+ poly-ADP-ribosyltransferase activity"/>
    <property type="evidence" value="ECO:0007669"/>
    <property type="project" value="UniProtKB-UniRule"/>
</dbReference>
<dbReference type="PROSITE" id="PS50918">
    <property type="entry name" value="WWE"/>
    <property type="match status" value="1"/>
</dbReference>
<dbReference type="GO" id="GO:0005634">
    <property type="term" value="C:nucleus"/>
    <property type="evidence" value="ECO:0007669"/>
    <property type="project" value="UniProtKB-SubCell"/>
</dbReference>
<dbReference type="GO" id="GO:1990404">
    <property type="term" value="F:NAD+-protein mono-ADP-ribosyltransferase activity"/>
    <property type="evidence" value="ECO:0007669"/>
    <property type="project" value="TreeGrafter"/>
</dbReference>
<evidence type="ECO:0000313" key="8">
    <source>
        <dbReference type="Proteomes" id="UP000516260"/>
    </source>
</evidence>
<dbReference type="InterPro" id="IPR037197">
    <property type="entry name" value="WWE_dom_sf"/>
</dbReference>
<evidence type="ECO:0000259" key="6">
    <source>
        <dbReference type="PROSITE" id="PS51059"/>
    </source>
</evidence>
<dbReference type="Pfam" id="PF00644">
    <property type="entry name" value="PARP"/>
    <property type="match status" value="1"/>
</dbReference>
<evidence type="ECO:0000256" key="4">
    <source>
        <dbReference type="RuleBase" id="RU362114"/>
    </source>
</evidence>
<evidence type="ECO:0000313" key="7">
    <source>
        <dbReference type="EMBL" id="TNM91419.1"/>
    </source>
</evidence>